<evidence type="ECO:0000313" key="2">
    <source>
        <dbReference type="Proteomes" id="UP001148629"/>
    </source>
</evidence>
<organism evidence="1 2">
    <name type="scientific">Fusarium decemcellulare</name>
    <dbReference type="NCBI Taxonomy" id="57161"/>
    <lineage>
        <taxon>Eukaryota</taxon>
        <taxon>Fungi</taxon>
        <taxon>Dikarya</taxon>
        <taxon>Ascomycota</taxon>
        <taxon>Pezizomycotina</taxon>
        <taxon>Sordariomycetes</taxon>
        <taxon>Hypocreomycetidae</taxon>
        <taxon>Hypocreales</taxon>
        <taxon>Nectriaceae</taxon>
        <taxon>Fusarium</taxon>
        <taxon>Fusarium decemcellulare species complex</taxon>
    </lineage>
</organism>
<sequence>MGDVYCHICGVGFNIYRTRTDKEPRSAAWGEDGRAFAWGFAPYDCPKEGCFYVRRDPYGDDSTAESEAGFSEPNIILFDDLQRGDRPEEWEHISGPECDQNLAYNGHFISAEAMRGCTTLQCLVRKSEDWKPEPDDEAFEASGHFFLSGLSDHMPDKFDSGPTVFPERHSTGMLQAENWFRDPNDAERCSMPFHPTCLDIFKRASLHRYGVVDIECLTQWWALEAAYDYFLAFPRHQAVVDGRGDENIAWQHYEDCAFLAANPCFVPGLQALLSSTKRSKKHGSNHSDLIPTAVSTETAPADLFSRLPEELRMTILMQLSYKDIANLRLASRTFLQLPMSLFYQLAIRDMPWLYEAWSSLPISFWATTTQSEIRELSDLSSASRPTTSPVMLSRTKTDWCRLKTLLSSNWKTLPGLQNRRRIWNDCQKILDRVDRYRAQGKIRPGEAVDVAEVARQAKARHDEQARRDRERMRERMRGS</sequence>
<gene>
    <name evidence="1" type="ORF">NM208_g2939</name>
</gene>
<accession>A0ACC1SQT1</accession>
<dbReference type="EMBL" id="JANRMS010000185">
    <property type="protein sequence ID" value="KAJ3544657.1"/>
    <property type="molecule type" value="Genomic_DNA"/>
</dbReference>
<name>A0ACC1SQT1_9HYPO</name>
<comment type="caution">
    <text evidence="1">The sequence shown here is derived from an EMBL/GenBank/DDBJ whole genome shotgun (WGS) entry which is preliminary data.</text>
</comment>
<proteinExistence type="predicted"/>
<keyword evidence="2" id="KW-1185">Reference proteome</keyword>
<evidence type="ECO:0000313" key="1">
    <source>
        <dbReference type="EMBL" id="KAJ3544657.1"/>
    </source>
</evidence>
<reference evidence="1" key="1">
    <citation type="submission" date="2022-08" db="EMBL/GenBank/DDBJ databases">
        <title>Genome Sequence of Fusarium decemcellulare.</title>
        <authorList>
            <person name="Buettner E."/>
        </authorList>
    </citation>
    <scope>NUCLEOTIDE SEQUENCE</scope>
    <source>
        <strain evidence="1">Babe19</strain>
    </source>
</reference>
<dbReference type="Proteomes" id="UP001148629">
    <property type="component" value="Unassembled WGS sequence"/>
</dbReference>
<protein>
    <submittedName>
        <fullName evidence="1">Uncharacterized protein</fullName>
    </submittedName>
</protein>